<dbReference type="OrthoDB" id="4739136at2759"/>
<proteinExistence type="predicted"/>
<evidence type="ECO:0000259" key="1">
    <source>
        <dbReference type="Pfam" id="PF25482"/>
    </source>
</evidence>
<dbReference type="AlphaFoldDB" id="A0A068RRW0"/>
<comment type="caution">
    <text evidence="2">The sequence shown here is derived from an EMBL/GenBank/DDBJ whole genome shotgun (WGS) entry which is preliminary data.</text>
</comment>
<keyword evidence="3" id="KW-1185">Reference proteome</keyword>
<feature type="domain" description="DUF7905" evidence="1">
    <location>
        <begin position="46"/>
        <end position="119"/>
    </location>
</feature>
<dbReference type="EMBL" id="CBTN010000014">
    <property type="protein sequence ID" value="CDH52744.1"/>
    <property type="molecule type" value="Genomic_DNA"/>
</dbReference>
<protein>
    <recommendedName>
        <fullName evidence="1">DUF7905 domain-containing protein</fullName>
    </recommendedName>
</protein>
<accession>A0A068RRW0</accession>
<name>A0A068RRW0_9FUNG</name>
<dbReference type="STRING" id="1263082.A0A068RRW0"/>
<reference evidence="2" key="1">
    <citation type="submission" date="2013-08" db="EMBL/GenBank/DDBJ databases">
        <title>Gene expansion shapes genome architecture in the human pathogen Lichtheimia corymbifera: an evolutionary genomics analysis in the ancient terrestrial Mucorales (Mucoromycotina).</title>
        <authorList>
            <person name="Schwartze V.U."/>
            <person name="Winter S."/>
            <person name="Shelest E."/>
            <person name="Marcet-Houben M."/>
            <person name="Horn F."/>
            <person name="Wehner S."/>
            <person name="Hoffmann K."/>
            <person name="Riege K."/>
            <person name="Sammeth M."/>
            <person name="Nowrousian M."/>
            <person name="Valiante V."/>
            <person name="Linde J."/>
            <person name="Jacobsen I.D."/>
            <person name="Marz M."/>
            <person name="Brakhage A.A."/>
            <person name="Gabaldon T."/>
            <person name="Bocker S."/>
            <person name="Voigt K."/>
        </authorList>
    </citation>
    <scope>NUCLEOTIDE SEQUENCE [LARGE SCALE GENOMIC DNA]</scope>
    <source>
        <strain evidence="2">FSU 9682</strain>
    </source>
</reference>
<dbReference type="Pfam" id="PF25482">
    <property type="entry name" value="DUF7905"/>
    <property type="match status" value="1"/>
</dbReference>
<organism evidence="2 3">
    <name type="scientific">Lichtheimia corymbifera JMRC:FSU:9682</name>
    <dbReference type="NCBI Taxonomy" id="1263082"/>
    <lineage>
        <taxon>Eukaryota</taxon>
        <taxon>Fungi</taxon>
        <taxon>Fungi incertae sedis</taxon>
        <taxon>Mucoromycota</taxon>
        <taxon>Mucoromycotina</taxon>
        <taxon>Mucoromycetes</taxon>
        <taxon>Mucorales</taxon>
        <taxon>Lichtheimiaceae</taxon>
        <taxon>Lichtheimia</taxon>
    </lineage>
</organism>
<gene>
    <name evidence="2" type="ORF">LCOR_04187.1</name>
</gene>
<sequence length="138" mass="16282">MMLSYHRLLEPISINTYEDSTNLANLDAPITSFTSSATEEEDTNSNLLESLQDMDDENAEKIRHALEHGLENIRLFDWQIRMKLRFGQMCLINYPRIDDTIQVDKLALETFNNPEFHTRSKWTSLHWRHLTIQSSIWN</sequence>
<dbReference type="VEuPathDB" id="FungiDB:LCOR_04187.1"/>
<evidence type="ECO:0000313" key="2">
    <source>
        <dbReference type="EMBL" id="CDH52744.1"/>
    </source>
</evidence>
<dbReference type="InterPro" id="IPR057227">
    <property type="entry name" value="DUF7905"/>
</dbReference>
<dbReference type="Proteomes" id="UP000027586">
    <property type="component" value="Unassembled WGS sequence"/>
</dbReference>
<evidence type="ECO:0000313" key="3">
    <source>
        <dbReference type="Proteomes" id="UP000027586"/>
    </source>
</evidence>